<keyword evidence="2" id="KW-0479">Metal-binding</keyword>
<evidence type="ECO:0000259" key="3">
    <source>
        <dbReference type="Pfam" id="PF13359"/>
    </source>
</evidence>
<evidence type="ECO:0000256" key="2">
    <source>
        <dbReference type="ARBA" id="ARBA00022723"/>
    </source>
</evidence>
<name>A0A1Y2IE11_TRAC3</name>
<evidence type="ECO:0000256" key="1">
    <source>
        <dbReference type="ARBA" id="ARBA00001968"/>
    </source>
</evidence>
<sequence length="282" mass="31894">MPGAQLLGTAIILRESKRRRFGLTEDADTDESEPIFDDTGLAADTLFNTSIGILSLASSVSGESSRGPYNQIPRCPEFFPIALGWPDREFRHSFRMSRVTFDRFVYLLEANPIFCSTGKKPQRPVRFQLACFLLRYSVRGGDSMLAAKQLAIGLGTVFLYCRRVSYALRELGLGVLAWGDDARHEEVSEYIEEHFGFRDCIGIVDGSLIRLSKAPDVVGLVYYCRKKYPAAVVDHECRFISFEMGWPGSVPDVSVWKRSDVWMRRREYFGNGQYILADKGRA</sequence>
<feature type="domain" description="DDE Tnp4" evidence="3">
    <location>
        <begin position="204"/>
        <end position="280"/>
    </location>
</feature>
<evidence type="ECO:0000313" key="5">
    <source>
        <dbReference type="Proteomes" id="UP000193067"/>
    </source>
</evidence>
<dbReference type="AlphaFoldDB" id="A0A1Y2IE11"/>
<dbReference type="Proteomes" id="UP000193067">
    <property type="component" value="Unassembled WGS sequence"/>
</dbReference>
<protein>
    <recommendedName>
        <fullName evidence="3">DDE Tnp4 domain-containing protein</fullName>
    </recommendedName>
</protein>
<dbReference type="EMBL" id="KZ084128">
    <property type="protein sequence ID" value="OSC99379.1"/>
    <property type="molecule type" value="Genomic_DNA"/>
</dbReference>
<keyword evidence="5" id="KW-1185">Reference proteome</keyword>
<reference evidence="4 5" key="1">
    <citation type="journal article" date="2015" name="Biotechnol. Biofuels">
        <title>Enhanced degradation of softwood versus hardwood by the white-rot fungus Pycnoporus coccineus.</title>
        <authorList>
            <person name="Couturier M."/>
            <person name="Navarro D."/>
            <person name="Chevret D."/>
            <person name="Henrissat B."/>
            <person name="Piumi F."/>
            <person name="Ruiz-Duenas F.J."/>
            <person name="Martinez A.T."/>
            <person name="Grigoriev I.V."/>
            <person name="Riley R."/>
            <person name="Lipzen A."/>
            <person name="Berrin J.G."/>
            <person name="Master E.R."/>
            <person name="Rosso M.N."/>
        </authorList>
    </citation>
    <scope>NUCLEOTIDE SEQUENCE [LARGE SCALE GENOMIC DNA]</scope>
    <source>
        <strain evidence="4 5">BRFM310</strain>
    </source>
</reference>
<proteinExistence type="predicted"/>
<accession>A0A1Y2IE11</accession>
<dbReference type="OrthoDB" id="3246760at2759"/>
<organism evidence="4 5">
    <name type="scientific">Trametes coccinea (strain BRFM310)</name>
    <name type="common">Pycnoporus coccineus</name>
    <dbReference type="NCBI Taxonomy" id="1353009"/>
    <lineage>
        <taxon>Eukaryota</taxon>
        <taxon>Fungi</taxon>
        <taxon>Dikarya</taxon>
        <taxon>Basidiomycota</taxon>
        <taxon>Agaricomycotina</taxon>
        <taxon>Agaricomycetes</taxon>
        <taxon>Polyporales</taxon>
        <taxon>Polyporaceae</taxon>
        <taxon>Trametes</taxon>
    </lineage>
</organism>
<dbReference type="Pfam" id="PF13359">
    <property type="entry name" value="DDE_Tnp_4"/>
    <property type="match status" value="1"/>
</dbReference>
<dbReference type="GO" id="GO:0046872">
    <property type="term" value="F:metal ion binding"/>
    <property type="evidence" value="ECO:0007669"/>
    <property type="project" value="UniProtKB-KW"/>
</dbReference>
<gene>
    <name evidence="4" type="ORF">PYCCODRAFT_840847</name>
</gene>
<comment type="cofactor">
    <cofactor evidence="1">
        <name>a divalent metal cation</name>
        <dbReference type="ChEBI" id="CHEBI:60240"/>
    </cofactor>
</comment>
<dbReference type="STRING" id="1353009.A0A1Y2IE11"/>
<dbReference type="InterPro" id="IPR027806">
    <property type="entry name" value="HARBI1_dom"/>
</dbReference>
<evidence type="ECO:0000313" key="4">
    <source>
        <dbReference type="EMBL" id="OSC99379.1"/>
    </source>
</evidence>